<reference evidence="2 3" key="1">
    <citation type="submission" date="2016-10" db="EMBL/GenBank/DDBJ databases">
        <authorList>
            <person name="de Groot N.N."/>
        </authorList>
    </citation>
    <scope>NUCLEOTIDE SEQUENCE [LARGE SCALE GENOMIC DNA]</scope>
    <source>
        <strain evidence="2 3">DSM 21799</strain>
    </source>
</reference>
<feature type="region of interest" description="Disordered" evidence="1">
    <location>
        <begin position="38"/>
        <end position="60"/>
    </location>
</feature>
<proteinExistence type="predicted"/>
<protein>
    <submittedName>
        <fullName evidence="2">Uncharacterized protein</fullName>
    </submittedName>
</protein>
<evidence type="ECO:0000313" key="2">
    <source>
        <dbReference type="EMBL" id="SEB46258.1"/>
    </source>
</evidence>
<dbReference type="AlphaFoldDB" id="A0A1H4JKT4"/>
<gene>
    <name evidence="2" type="ORF">SAMN04489806_0730</name>
</gene>
<evidence type="ECO:0000313" key="3">
    <source>
        <dbReference type="Proteomes" id="UP000199183"/>
    </source>
</evidence>
<name>A0A1H4JKT4_9MICO</name>
<evidence type="ECO:0000256" key="1">
    <source>
        <dbReference type="SAM" id="MobiDB-lite"/>
    </source>
</evidence>
<sequence length="60" mass="6654">MRRAVLRAARDERNAQDRDLEAVLAEMTSESERLTRSLLGSGEHVPAEGGMFEPGLAPRF</sequence>
<keyword evidence="3" id="KW-1185">Reference proteome</keyword>
<dbReference type="RefSeq" id="WP_091179903.1">
    <property type="nucleotide sequence ID" value="NZ_FNRY01000001.1"/>
</dbReference>
<dbReference type="Proteomes" id="UP000199183">
    <property type="component" value="Unassembled WGS sequence"/>
</dbReference>
<accession>A0A1H4JKT4</accession>
<dbReference type="EMBL" id="FNRY01000001">
    <property type="protein sequence ID" value="SEB46258.1"/>
    <property type="molecule type" value="Genomic_DNA"/>
</dbReference>
<organism evidence="2 3">
    <name type="scientific">Paramicrobacterium humi</name>
    <dbReference type="NCBI Taxonomy" id="640635"/>
    <lineage>
        <taxon>Bacteria</taxon>
        <taxon>Bacillati</taxon>
        <taxon>Actinomycetota</taxon>
        <taxon>Actinomycetes</taxon>
        <taxon>Micrococcales</taxon>
        <taxon>Microbacteriaceae</taxon>
        <taxon>Paramicrobacterium</taxon>
    </lineage>
</organism>